<keyword evidence="6" id="KW-1185">Reference proteome</keyword>
<dbReference type="RefSeq" id="WP_308990884.1">
    <property type="nucleotide sequence ID" value="NZ_CP155618.1"/>
</dbReference>
<accession>A0AAU7EDL5</accession>
<dbReference type="Pfam" id="PF13385">
    <property type="entry name" value="Laminin_G_3"/>
    <property type="match status" value="4"/>
</dbReference>
<dbReference type="InterPro" id="IPR038607">
    <property type="entry name" value="PhoD-like_sf"/>
</dbReference>
<dbReference type="GO" id="GO:0004553">
    <property type="term" value="F:hydrolase activity, hydrolyzing O-glycosyl compounds"/>
    <property type="evidence" value="ECO:0007669"/>
    <property type="project" value="UniProtKB-ARBA"/>
</dbReference>
<feature type="chain" id="PRO_5043660957" evidence="3">
    <location>
        <begin position="23"/>
        <end position="2633"/>
    </location>
</feature>
<dbReference type="KEGG" id="mlil:QLS71_012360"/>
<evidence type="ECO:0000313" key="6">
    <source>
        <dbReference type="Proteomes" id="UP001224325"/>
    </source>
</evidence>
<feature type="domain" description="LamG-like jellyroll fold" evidence="4">
    <location>
        <begin position="1055"/>
        <end position="1190"/>
    </location>
</feature>
<organism evidence="5 6">
    <name type="scientific">Mariniflexile litorale</name>
    <dbReference type="NCBI Taxonomy" id="3045158"/>
    <lineage>
        <taxon>Bacteria</taxon>
        <taxon>Pseudomonadati</taxon>
        <taxon>Bacteroidota</taxon>
        <taxon>Flavobacteriia</taxon>
        <taxon>Flavobacteriales</taxon>
        <taxon>Flavobacteriaceae</taxon>
        <taxon>Mariniflexile</taxon>
    </lineage>
</organism>
<sequence>MKKSLLFILLFFSLCMSFELKAQTIIPGDSLVFGPMFSPVYENKVRVWVLTKSNTGSRDALSLSMTGSQAQATELSGTVFNSDDRIGYYLRSYEFDNLSVGETYTASLQVNGIASARISSITNDQNVIDDFRFLAGGCGRIYDTSRCIDIPESKTHINGNPDLFNHMAAEDADLMVWLGDATYLLGLQHANGECPDAIDDWANKDMAFDRYMFYRKFHDQLTMAMPQLSITDNHDTGPNEFDKTMATLPEMRDIFKDWWPNPEYLNTIEGDGLHSSYVYKDVEFFLTDNRSYRDGTADHFGDEQLEWLKKGLLNSKATFKIIINGTPTFREVGGRNFSVSNQADEFLEFIQTNNINGVVSYCADIHDQRFMVREGDTKYPMYDIMSGNINSDIGGNGEAGNYNVNYSASNDILTGVKHGYVRTNVYGEEGDRRIKFEYVGFDGATFFEEVVHQNMLTSQNSDAYKLSLDFTNSVVDNSEYSHVLEASNYSFGVDKDDNANSALVFSENTKLSIPASTALNFYDKAYSLSFWVNPSNISSKGATIVSDATLTSGVSFGISNKGNLNYKDHAMGVTHESNYSVLENSWSYITWKYDNVRKKLTLYYNGFLIQTWNNVSSSTASHADLRIGNNVEGKQFLGSIDDLKLYARLISDNDILENADIVSNRGDMLTLSGTQKTVIPSDISNALFANNFTVQFWAKLNADPASNASIFSTHGRVGGNSTGLSFEFSATNKLNFVFGNNSSGWDKIDNQGDTWTVGEWNHITISAEVGGKIKYYLNGTFVTEMAYNGYYPNTFGLGLGYSPNYGSAIQGNIDEMRIWSKVLTTEEIARSLHYPLVGDETNLELYYDFTPATATTIISTGTINHEMDITSAALSSATAPVGNIPAMYQDFVSGKWSKNNSSTNHGLSFTGDTNLFTSNIIVGKIDNTDISEVPNRPEVQYLHGGWKVDPLNAPFATIKFNLEATLGEVASTVSATARHYYLLKQNDGETDFTMVDEGTFDGTSISFYNINIEESIYYLAWEEGEFVPGRGGALALVDGHDVKIHYTSPEIVLGGAHTLELWLNLPADPSDKTILSNHGRISGNSTGFTLELEANNTLSAVYGNNGSGWTKVTSATAIQIGEWNHIAVSTTPGGQVQLYINGQLEGSTAFSTYVSNNTWDFALGRSLSYGGQVLFVADEFRMWSEARTQEEIVANMHSVLDITDENLQFYYAFDQDDNGLLENSGTNVNEVTYSSASIIAATSPVAESIVDFKDIISASWSYTIENASGMYVGTTISSYIENIVFGRDSNNTILDLPNAEKEDTHYIAGGWNVNTMNITTTDISIDLSAVFENVEMIAATVGEYILIKGDPQVAYEVVASTLTVTDNVVTFSDVEIGNGIYFIAYQVDTAAAILAQGGALNLQGGHQVLIPTSTIEPILAGDFTIELWTKLTEDPKENVPLLSNHGRINGNSTGFSLELPSNNSVNAVFGTNGSGWNKAESGTPLNIGEWNHIAVTVSLLNKELKLYVNGELKATNVFDAYAPNSTWDFALGRTINYNGESNSIMDELRIWTKAKTQEEIIANMHQTLLDTDVDLAFNYTFNQDDSGYLVNSGNTVVEIAYANADIIPATSPVRVVEAPFNNQVVGSWSLKNDDSNGMYLADAITDHNSNVVFSKEIGGEILPTVESAETNILYLNSRWKIDALFIASGSVKVDVSKVFEKLNQVELIANEYYLLSGDPSTAVEIVASGLKENNIITFNEVVFGKEQPLYLAWKNINEYPTGNFPIVSGGLWKYNDLGQDLGTTWIASTFDDSSWLFGNAILGYGDGIESTTLDFGTDNSAKHPTYYFRHIFNVEDINIIGNLLFNVMYDDGVIVYVNGIEAFRLNMPEGEVTYDMFAAGEISGDAENAWTTIKTANLLQNGENVIAVELHQNNGTSSDVRFDMEVNYELPAIIPTNYPLHKDEQWYVLDEGTDLGKDWLALDYNVFPWNRGFAPFGYGDPVNTEVSYGPDASNKYITTYYIKDIDVSLNELTDLVELGLRRDDGAIIYINGVEVLRNNMPAGTVNYRTPASSAIDGINENIYYTSTVAKNMFVEGTNRIAVEIHQSNASSSDTRFDLYIQNTQDLAIVCDNEHISCLTSIKPTSQTSNLILSPEHHFQVVMKESDPYSLGGGNMPGTNDFTAYVAIEGSSEKGYLSVNHENTPGGVSILDVNLNTSTQLWEVDESQVIDFYGTDLVTTTRNCSGGITPWGTVVTAEESTNSGDVNGDGYQDVGWLVEIDPVTASVLDYNNDGQKDKLWAMGRMNHENVVITNDGTTAYYGEDGGTHCVYKYVMDTPGNLTEGTVYVLHMDIALSGNDPSSSTGTWIEVPNDTKADRNNLSTIAGNLGGTAFNGVEDVEINPITGQIYFAAKGLSRVYRFTDNGDTLSDFETFVGGMNYDITSENGTQSEAWADGNDNLTFDDKGNLWVLQDGGKNYIWVVRPDHTQSNPNVALFASMPSGSEPTGLTFTPDYKYGFFSVQHPSGSNTSQIDASGKEITFNASATIVFALDNNIGDGKPLGIIDQELIKQVRLYPNPTEGNVILQFIGSLVDKDVSIEVYDILGRNLINYNNLKIDGSQSLSLDLGELNGNNQILLLTVKVNNVQQQFKVLMK</sequence>
<dbReference type="PANTHER" id="PTHR35399:SF2">
    <property type="entry name" value="DUF839 DOMAIN-CONTAINING PROTEIN"/>
    <property type="match status" value="1"/>
</dbReference>
<dbReference type="InterPro" id="IPR008557">
    <property type="entry name" value="PhoX"/>
</dbReference>
<dbReference type="Pfam" id="PF09423">
    <property type="entry name" value="PhoD"/>
    <property type="match status" value="1"/>
</dbReference>
<dbReference type="SUPFAM" id="SSF56300">
    <property type="entry name" value="Metallo-dependent phosphatases"/>
    <property type="match status" value="1"/>
</dbReference>
<evidence type="ECO:0000256" key="3">
    <source>
        <dbReference type="SAM" id="SignalP"/>
    </source>
</evidence>
<dbReference type="InterPro" id="IPR018946">
    <property type="entry name" value="PhoD-like_MPP"/>
</dbReference>
<dbReference type="Pfam" id="PF05787">
    <property type="entry name" value="PhoX"/>
    <property type="match status" value="1"/>
</dbReference>
<dbReference type="SMART" id="SM00560">
    <property type="entry name" value="LamGL"/>
    <property type="match status" value="2"/>
</dbReference>
<name>A0AAU7EDL5_9FLAO</name>
<dbReference type="Gene3D" id="2.60.120.200">
    <property type="match status" value="4"/>
</dbReference>
<dbReference type="Proteomes" id="UP001224325">
    <property type="component" value="Chromosome"/>
</dbReference>
<evidence type="ECO:0000256" key="2">
    <source>
        <dbReference type="ARBA" id="ARBA00023157"/>
    </source>
</evidence>
<dbReference type="SUPFAM" id="SSF63825">
    <property type="entry name" value="YWTD domain"/>
    <property type="match status" value="1"/>
</dbReference>
<evidence type="ECO:0000259" key="4">
    <source>
        <dbReference type="SMART" id="SM00560"/>
    </source>
</evidence>
<protein>
    <submittedName>
        <fullName evidence="5">LamG-like jellyroll fold domain-containing protein</fullName>
    </submittedName>
</protein>
<proteinExistence type="predicted"/>
<feature type="domain" description="LamG-like jellyroll fold" evidence="4">
    <location>
        <begin position="1421"/>
        <end position="1558"/>
    </location>
</feature>
<dbReference type="InterPro" id="IPR013320">
    <property type="entry name" value="ConA-like_dom_sf"/>
</dbReference>
<dbReference type="EMBL" id="CP155618">
    <property type="protein sequence ID" value="XBL13117.1"/>
    <property type="molecule type" value="Genomic_DNA"/>
</dbReference>
<dbReference type="InterPro" id="IPR029052">
    <property type="entry name" value="Metallo-depent_PP-like"/>
</dbReference>
<evidence type="ECO:0000313" key="5">
    <source>
        <dbReference type="EMBL" id="XBL13117.1"/>
    </source>
</evidence>
<feature type="signal peptide" evidence="3">
    <location>
        <begin position="1"/>
        <end position="22"/>
    </location>
</feature>
<dbReference type="SUPFAM" id="SSF49899">
    <property type="entry name" value="Concanavalin A-like lectins/glucanases"/>
    <property type="match status" value="4"/>
</dbReference>
<dbReference type="GO" id="GO:0005975">
    <property type="term" value="P:carbohydrate metabolic process"/>
    <property type="evidence" value="ECO:0007669"/>
    <property type="project" value="UniProtKB-ARBA"/>
</dbReference>
<gene>
    <name evidence="5" type="ORF">QLS71_012360</name>
</gene>
<reference evidence="5" key="1">
    <citation type="submission" date="2024-04" db="EMBL/GenBank/DDBJ databases">
        <title>Mariniflexile litorale, isolated from the shallow sediments of the Sea of Japan.</title>
        <authorList>
            <person name="Romanenko L."/>
            <person name="Isaeva M."/>
        </authorList>
    </citation>
    <scope>NUCLEOTIDE SEQUENCE [LARGE SCALE GENOMIC DNA]</scope>
    <source>
        <strain evidence="5">KMM 9835</strain>
    </source>
</reference>
<dbReference type="Gene3D" id="3.60.21.70">
    <property type="entry name" value="PhoD-like phosphatase"/>
    <property type="match status" value="1"/>
</dbReference>
<dbReference type="InterPro" id="IPR006558">
    <property type="entry name" value="LamG-like"/>
</dbReference>
<keyword evidence="2" id="KW-1015">Disulfide bond</keyword>
<dbReference type="Gene3D" id="2.60.120.260">
    <property type="entry name" value="Galactose-binding domain-like"/>
    <property type="match status" value="2"/>
</dbReference>
<evidence type="ECO:0000256" key="1">
    <source>
        <dbReference type="ARBA" id="ARBA00022729"/>
    </source>
</evidence>
<dbReference type="PANTHER" id="PTHR35399">
    <property type="entry name" value="SLR8030 PROTEIN"/>
    <property type="match status" value="1"/>
</dbReference>
<keyword evidence="1 3" id="KW-0732">Signal</keyword>